<dbReference type="PRINTS" id="PR00320">
    <property type="entry name" value="GPROTEINBRPT"/>
</dbReference>
<keyword evidence="4" id="KW-0547">Nucleotide-binding</keyword>
<name>A0A8C3GVT1_CORMO</name>
<dbReference type="FunFam" id="3.40.50.300:FF:000502">
    <property type="entry name" value="Apoptotic protease-activating factor 1"/>
    <property type="match status" value="1"/>
</dbReference>
<dbReference type="GO" id="GO:0043531">
    <property type="term" value="F:ADP binding"/>
    <property type="evidence" value="ECO:0007669"/>
    <property type="project" value="InterPro"/>
</dbReference>
<dbReference type="PANTHER" id="PTHR22845:SF5">
    <property type="entry name" value="APOPTOTIC PROTEASE-ACTIVATING FACTOR 1"/>
    <property type="match status" value="1"/>
</dbReference>
<dbReference type="Gene3D" id="1.10.533.10">
    <property type="entry name" value="Death Domain, Fas"/>
    <property type="match status" value="1"/>
</dbReference>
<comment type="subcellular location">
    <subcellularLocation>
        <location evidence="4">Cytoplasm</location>
    </subcellularLocation>
</comment>
<gene>
    <name evidence="5" type="primary">APAF1</name>
</gene>
<dbReference type="PROSITE" id="PS50209">
    <property type="entry name" value="CARD"/>
    <property type="match status" value="1"/>
</dbReference>
<dbReference type="CDD" id="cd00200">
    <property type="entry name" value="WD40"/>
    <property type="match status" value="2"/>
</dbReference>
<dbReference type="GO" id="GO:0042981">
    <property type="term" value="P:regulation of apoptotic process"/>
    <property type="evidence" value="ECO:0007669"/>
    <property type="project" value="InterPro"/>
</dbReference>
<dbReference type="FunFam" id="1.25.40.370:FF:000001">
    <property type="entry name" value="Apoptotic protease-activating factor 1"/>
    <property type="match status" value="1"/>
</dbReference>
<dbReference type="InterPro" id="IPR036322">
    <property type="entry name" value="WD40_repeat_dom_sf"/>
</dbReference>
<dbReference type="SUPFAM" id="SSF47986">
    <property type="entry name" value="DEATH domain"/>
    <property type="match status" value="1"/>
</dbReference>
<dbReference type="InterPro" id="IPR020472">
    <property type="entry name" value="WD40_PAC1"/>
</dbReference>
<dbReference type="AlphaFoldDB" id="A0A8C3GVT1"/>
<dbReference type="Proteomes" id="UP000694553">
    <property type="component" value="Unassembled WGS sequence"/>
</dbReference>
<dbReference type="PROSITE" id="PS50294">
    <property type="entry name" value="WD_REPEATS_REGION"/>
    <property type="match status" value="5"/>
</dbReference>
<keyword evidence="4" id="KW-0963">Cytoplasm</keyword>
<dbReference type="InterPro" id="IPR027417">
    <property type="entry name" value="P-loop_NTPase"/>
</dbReference>
<dbReference type="InterPro" id="IPR019775">
    <property type="entry name" value="WD40_repeat_CS"/>
</dbReference>
<proteinExistence type="predicted"/>
<accession>A0A8U7NU49</accession>
<protein>
    <recommendedName>
        <fullName evidence="4">Apoptotic protease-activating factor 1</fullName>
        <shortName evidence="4">APAF-1</shortName>
    </recommendedName>
</protein>
<dbReference type="SUPFAM" id="SSF50998">
    <property type="entry name" value="Quinoprotein alcohol dehydrogenase-like"/>
    <property type="match status" value="1"/>
</dbReference>
<dbReference type="InterPro" id="IPR017251">
    <property type="entry name" value="Apaf-1"/>
</dbReference>
<dbReference type="Pfam" id="PF00619">
    <property type="entry name" value="CARD"/>
    <property type="match status" value="1"/>
</dbReference>
<dbReference type="Gene3D" id="3.40.50.300">
    <property type="entry name" value="P-loop containing nucleotide triphosphate hydrolases"/>
    <property type="match status" value="1"/>
</dbReference>
<keyword evidence="3" id="KW-0677">Repeat</keyword>
<dbReference type="Ensembl" id="ENSCMUT00000008845.2">
    <property type="protein sequence ID" value="ENSCMUP00000008209.2"/>
    <property type="gene ID" value="ENSCMUG00000005341.2"/>
</dbReference>
<dbReference type="PROSITE" id="PS50082">
    <property type="entry name" value="WD_REPEATS_2"/>
    <property type="match status" value="7"/>
</dbReference>
<dbReference type="Gene3D" id="1.10.10.10">
    <property type="entry name" value="Winged helix-like DNA-binding domain superfamily/Winged helix DNA-binding domain"/>
    <property type="match status" value="1"/>
</dbReference>
<dbReference type="InterPro" id="IPR001315">
    <property type="entry name" value="CARD"/>
</dbReference>
<dbReference type="GO" id="GO:0005524">
    <property type="term" value="F:ATP binding"/>
    <property type="evidence" value="ECO:0007669"/>
    <property type="project" value="UniProtKB-UniRule"/>
</dbReference>
<dbReference type="SUPFAM" id="SSF52540">
    <property type="entry name" value="P-loop containing nucleoside triphosphate hydrolases"/>
    <property type="match status" value="1"/>
</dbReference>
<dbReference type="InterPro" id="IPR036388">
    <property type="entry name" value="WH-like_DNA-bd_sf"/>
</dbReference>
<evidence type="ECO:0000256" key="2">
    <source>
        <dbReference type="ARBA" id="ARBA00022703"/>
    </source>
</evidence>
<evidence type="ECO:0000313" key="6">
    <source>
        <dbReference type="Proteomes" id="UP000694553"/>
    </source>
</evidence>
<evidence type="ECO:0000313" key="5">
    <source>
        <dbReference type="Ensembl" id="ENSCMUP00000008209.2"/>
    </source>
</evidence>
<dbReference type="InterPro" id="IPR011029">
    <property type="entry name" value="DEATH-like_dom_sf"/>
</dbReference>
<dbReference type="Pfam" id="PF17908">
    <property type="entry name" value="APAF1_C"/>
    <property type="match status" value="1"/>
</dbReference>
<evidence type="ECO:0000256" key="1">
    <source>
        <dbReference type="ARBA" id="ARBA00022574"/>
    </source>
</evidence>
<dbReference type="InterPro" id="IPR011047">
    <property type="entry name" value="Quinoprotein_ADH-like_sf"/>
</dbReference>
<dbReference type="FunFam" id="2.130.10.10:FF:000196">
    <property type="entry name" value="Apoptotic protease-activating factor 1"/>
    <property type="match status" value="1"/>
</dbReference>
<dbReference type="SMART" id="SM00320">
    <property type="entry name" value="WD40"/>
    <property type="match status" value="13"/>
</dbReference>
<sequence length="1208" mass="137417">MDVRSRNYLLMNRQALENDIKTSYIMDHMISDEVLTLQEEERVRQQERAAMLINIILTKDNNSYRSFYNALLLEGYRDLAALLQDGIPAISSGNRKSSMDGMTSHVKTILCEGGVPQRPVVFVTRPKLVDAIKKKLYCLGSEPGWVTVYGMAGCGKTLLEDYFPGGVHWISVGKQDKAGLLIKLQNLCSRLGHDSALPQRPLNIEEAKDRLRLLMLREYPRSLLVLDDIWDSWVLKAFDNQCQVLITSRDRSVTDAVCNKYEVHGESGLAHEKGLEILSLFGEYENIRTGQNKLTLLVRECKGSPLVISLIGALLRDFPNRWEYYLRQLQNKQFKRIRKSSSYDYEALDEAMSISVEQLDDNYKDYYKDLSILPKDVKVPTKVLCILWDMETEEVEDILQEFVNKSLLFCDRNGKSFHYYLHDLQLDFLTEKNRNQLQELHKNIVNQYKKYYKLNTPVLSQEDCMYWYNFLAYHMAGANMQQELRDLMFSLDWIKAKTELVGPAHLIHEYVEYSSILDQKDSTVRENFQEFLSLNGHLLGRQPFPDIIQLGLCQPETSEVCQQAKLRAQRETGAFYLEWINKKSLKNLYRLVVRPHRDAVYHACFSKDRQRIASCGADKTLQVFKAESGERLLEINAHDDEILCCAFSADGEFVATCSRKGHSFFQTNNSDFCLTNSVQILKTKSVWDLNKKYCRNTMIGHENSVNHCRFSPNDEYVASCSTDGTVKLWEARSGNELKSIEIKDFFKNADEQPDDVEVLVKCCSWSRNGDMILVGAKNKLLLFDIKTCGLLTQVIVSHHSTIQYCDFCPGDELVAVALSHCSVELWNIKSLSKVAYCRGHMSWVHCVTFSPDGSLFLTSSDDQTIRIWETKKVCKSSDAVLKSELDVVFHNGEVMILAIYNQKHLQLINGNTDNVIMQTAAQESPISCCCLSEDLKFAAFGQESGTIKVLNSKFDFKNSRRSLTSVQHCRFTPDCQTLISSAHDSVIQVWNWQLSECALLRGHKEAIKDFRLLENSKLLSWSFDGTVKVWNITTGNPEKDFACHGGAVLSCAVSPDGSKFSSTSADKTAKIWSFESSSVLHELKDHEACVRCCTFSPNNKLLATGDDKGEIRIWDVLTGALLHFCSPVTVDEGEPTHGGWVTDLSFSPDSKMLVSSGGYLKWWNVTTGESLQTFYTNGTNLKSIHVSPDFKVYVTVDNLGILYVLQKF</sequence>
<dbReference type="GO" id="GO:0097190">
    <property type="term" value="P:apoptotic signaling pathway"/>
    <property type="evidence" value="ECO:0007669"/>
    <property type="project" value="InterPro"/>
</dbReference>
<dbReference type="Pfam" id="PF00931">
    <property type="entry name" value="NB-ARC"/>
    <property type="match status" value="1"/>
</dbReference>
<evidence type="ECO:0000256" key="4">
    <source>
        <dbReference type="PIRNR" id="PIRNR037646"/>
    </source>
</evidence>
<reference evidence="5" key="2">
    <citation type="submission" date="2025-08" db="UniProtKB">
        <authorList>
            <consortium name="Ensembl"/>
        </authorList>
    </citation>
    <scope>IDENTIFICATION</scope>
</reference>
<reference evidence="6" key="1">
    <citation type="submission" date="2019-10" db="EMBL/GenBank/DDBJ databases">
        <title>Corvus moneduloides (New Caledonian crow) genome, bCorMon1, primary haplotype.</title>
        <authorList>
            <person name="Rutz C."/>
            <person name="Fungtammasan C."/>
            <person name="Mountcastle J."/>
            <person name="Formenti G."/>
            <person name="Chow W."/>
            <person name="Howe K."/>
            <person name="Steele M.P."/>
            <person name="Fernandes J."/>
            <person name="Gilbert M.T.P."/>
            <person name="Fedrigo O."/>
            <person name="Jarvis E.D."/>
            <person name="Gemmell N."/>
        </authorList>
    </citation>
    <scope>NUCLEOTIDE SEQUENCE [LARGE SCALE GENOMIC DNA]</scope>
</reference>
<reference evidence="5" key="3">
    <citation type="submission" date="2025-09" db="UniProtKB">
        <authorList>
            <consortium name="Ensembl"/>
        </authorList>
    </citation>
    <scope>IDENTIFICATION</scope>
</reference>
<dbReference type="PIRSF" id="PIRSF037646">
    <property type="entry name" value="Apop_pept_activating-1"/>
    <property type="match status" value="1"/>
</dbReference>
<dbReference type="InterPro" id="IPR002182">
    <property type="entry name" value="NB-ARC"/>
</dbReference>
<evidence type="ECO:0000256" key="3">
    <source>
        <dbReference type="ARBA" id="ARBA00022737"/>
    </source>
</evidence>
<comment type="subunit">
    <text evidence="4">Monomer. Oligomerizes upon binding of cytochrome c and dATP.</text>
</comment>
<dbReference type="PANTHER" id="PTHR22845">
    <property type="entry name" value="APOPTOTIC PROTEASE-ACTIVATING FACTOR 1"/>
    <property type="match status" value="1"/>
</dbReference>
<organism evidence="5 6">
    <name type="scientific">Corvus moneduloides</name>
    <name type="common">New Caledonian crow</name>
    <dbReference type="NCBI Taxonomy" id="1196302"/>
    <lineage>
        <taxon>Eukaryota</taxon>
        <taxon>Metazoa</taxon>
        <taxon>Chordata</taxon>
        <taxon>Craniata</taxon>
        <taxon>Vertebrata</taxon>
        <taxon>Euteleostomi</taxon>
        <taxon>Archelosauria</taxon>
        <taxon>Archosauria</taxon>
        <taxon>Dinosauria</taxon>
        <taxon>Saurischia</taxon>
        <taxon>Theropoda</taxon>
        <taxon>Coelurosauria</taxon>
        <taxon>Aves</taxon>
        <taxon>Neognathae</taxon>
        <taxon>Neoaves</taxon>
        <taxon>Telluraves</taxon>
        <taxon>Australaves</taxon>
        <taxon>Passeriformes</taxon>
        <taxon>Corvoidea</taxon>
        <taxon>Corvidae</taxon>
        <taxon>Corvus</taxon>
    </lineage>
</organism>
<dbReference type="Gene3D" id="2.130.10.10">
    <property type="entry name" value="YVTN repeat-like/Quinoprotein amine dehydrogenase"/>
    <property type="match status" value="2"/>
</dbReference>
<keyword evidence="4" id="KW-0067">ATP-binding</keyword>
<dbReference type="GO" id="GO:0043293">
    <property type="term" value="C:apoptosome"/>
    <property type="evidence" value="ECO:0007669"/>
    <property type="project" value="InterPro"/>
</dbReference>
<dbReference type="PROSITE" id="PS00678">
    <property type="entry name" value="WD_REPEATS_1"/>
    <property type="match status" value="1"/>
</dbReference>
<dbReference type="FunFam" id="1.10.8.430:FF:000001">
    <property type="entry name" value="Apoptotic protease-activating factor 1"/>
    <property type="match status" value="1"/>
</dbReference>
<dbReference type="Pfam" id="PF21296">
    <property type="entry name" value="WHD_APAF1"/>
    <property type="match status" value="1"/>
</dbReference>
<keyword evidence="2 4" id="KW-0053">Apoptosis</keyword>
<dbReference type="Gene3D" id="1.25.40.370">
    <property type="match status" value="1"/>
</dbReference>
<dbReference type="PRINTS" id="PR00364">
    <property type="entry name" value="DISEASERSIST"/>
</dbReference>
<dbReference type="FunFam" id="1.10.10.10:FF:000204">
    <property type="entry name" value="Apoptotic protease-activating factor 1"/>
    <property type="match status" value="1"/>
</dbReference>
<dbReference type="InterPro" id="IPR042197">
    <property type="entry name" value="Apaf_helical"/>
</dbReference>
<dbReference type="Pfam" id="PF00400">
    <property type="entry name" value="WD40"/>
    <property type="match status" value="9"/>
</dbReference>
<dbReference type="Gene3D" id="1.10.8.430">
    <property type="entry name" value="Helical domain of apoptotic protease-activating factors"/>
    <property type="match status" value="1"/>
</dbReference>
<dbReference type="InterPro" id="IPR001680">
    <property type="entry name" value="WD40_rpt"/>
</dbReference>
<dbReference type="InterPro" id="IPR041452">
    <property type="entry name" value="APAF1_C"/>
</dbReference>
<dbReference type="SUPFAM" id="SSF50978">
    <property type="entry name" value="WD40 repeat-like"/>
    <property type="match status" value="1"/>
</dbReference>
<dbReference type="InterPro" id="IPR048975">
    <property type="entry name" value="WHD_APAF1"/>
</dbReference>
<keyword evidence="6" id="KW-1185">Reference proteome</keyword>
<keyword evidence="1" id="KW-0853">WD repeat</keyword>
<accession>A0A8C3GVT1</accession>
<comment type="function">
    <text evidence="4">Oligomeric Apaf-1 mediates the cytochrome c-dependent autocatalytic activation of pro-caspase-9 (Apaf-3), leading to the activation of caspase-3 and apoptosis. This activation requires ATP.</text>
</comment>
<dbReference type="InterPro" id="IPR015943">
    <property type="entry name" value="WD40/YVTN_repeat-like_dom_sf"/>
</dbReference>